<comment type="catalytic activity">
    <reaction evidence="4">
        <text>L-kynurenine + H2O = anthranilate + L-alanine + H(+)</text>
        <dbReference type="Rhea" id="RHEA:16813"/>
        <dbReference type="ChEBI" id="CHEBI:15377"/>
        <dbReference type="ChEBI" id="CHEBI:15378"/>
        <dbReference type="ChEBI" id="CHEBI:16567"/>
        <dbReference type="ChEBI" id="CHEBI:57959"/>
        <dbReference type="ChEBI" id="CHEBI:57972"/>
        <dbReference type="EC" id="3.7.1.3"/>
    </reaction>
</comment>
<dbReference type="Gene3D" id="3.40.640.10">
    <property type="entry name" value="Type I PLP-dependent aspartate aminotransferase-like (Major domain)"/>
    <property type="match status" value="1"/>
</dbReference>
<evidence type="ECO:0000313" key="6">
    <source>
        <dbReference type="EMBL" id="CDW90992.1"/>
    </source>
</evidence>
<dbReference type="GO" id="GO:0005737">
    <property type="term" value="C:cytoplasm"/>
    <property type="evidence" value="ECO:0007669"/>
    <property type="project" value="UniProtKB-SubCell"/>
</dbReference>
<dbReference type="Gene3D" id="3.90.1150.10">
    <property type="entry name" value="Aspartate Aminotransferase, domain 1"/>
    <property type="match status" value="1"/>
</dbReference>
<sequence length="425" mass="48670">MPLPCNQPDLYPIKEDQLPKVIIKAKLPSKKKMEDFQTQSGLQPKNTQAMVQKFMDQWAQHGVESWFKWWLDAELKLSKLMAPIIGALPEEITFSSGLTENIHKLVATFYHPQGKRNKIITLQNEFSSDLYAIQSQINLKGLDDKECMISVAVNQFDSNQATQQLIEAIEKHKDELCLVWFSQVNYLTSTRIDVEQVTKICHKYDIKCLVDLAHAAGSIPLDLHKWNVDGAVMCSYKYLNSGPGCMGGLFVHKNHSNVIPGLRGWHGNSRQTQFLMRPNYEPEQDARRFQISNYDPSQAARIESSLTLFQKAGGMQHIRERNVKLSNYLIERLLDMPKLKVISPFNDEERGSHLSIIIQNTDMKEFSDRLMNQGVLGDLRKFENDVYLMRLSPAGLYITYEDCDRLLQALEYGLDNKGSVEKAKL</sequence>
<proteinExistence type="inferred from homology"/>
<dbReference type="GO" id="GO:0043420">
    <property type="term" value="P:anthranilate metabolic process"/>
    <property type="evidence" value="ECO:0007669"/>
    <property type="project" value="TreeGrafter"/>
</dbReference>
<dbReference type="GO" id="GO:0030170">
    <property type="term" value="F:pyridoxal phosphate binding"/>
    <property type="evidence" value="ECO:0007669"/>
    <property type="project" value="InterPro"/>
</dbReference>
<comment type="catalytic activity">
    <reaction evidence="4">
        <text>3-hydroxy-L-kynurenine + H2O = 3-hydroxyanthranilate + L-alanine + H(+)</text>
        <dbReference type="Rhea" id="RHEA:25143"/>
        <dbReference type="ChEBI" id="CHEBI:15377"/>
        <dbReference type="ChEBI" id="CHEBI:15378"/>
        <dbReference type="ChEBI" id="CHEBI:36559"/>
        <dbReference type="ChEBI" id="CHEBI:57972"/>
        <dbReference type="ChEBI" id="CHEBI:58125"/>
        <dbReference type="EC" id="3.7.1.3"/>
    </reaction>
</comment>
<dbReference type="UniPathway" id="UPA00253">
    <property type="reaction ID" value="UER00329"/>
</dbReference>
<dbReference type="PIRSF" id="PIRSF038800">
    <property type="entry name" value="KYNU"/>
    <property type="match status" value="1"/>
</dbReference>
<dbReference type="AlphaFoldDB" id="A0A078BCQ3"/>
<dbReference type="EMBL" id="CCKQ01018989">
    <property type="protein sequence ID" value="CDW90992.1"/>
    <property type="molecule type" value="Genomic_DNA"/>
</dbReference>
<keyword evidence="1 4" id="KW-0662">Pyridine nucleotide biosynthesis</keyword>
<evidence type="ECO:0000256" key="4">
    <source>
        <dbReference type="PIRNR" id="PIRNR038800"/>
    </source>
</evidence>
<dbReference type="EC" id="3.7.1.3" evidence="4"/>
<comment type="subunit">
    <text evidence="4">Homodimer.</text>
</comment>
<comment type="cofactor">
    <cofactor evidence="4">
        <name>pyridoxal 5'-phosphate</name>
        <dbReference type="ChEBI" id="CHEBI:597326"/>
    </cofactor>
</comment>
<comment type="similarity">
    <text evidence="4">Belongs to the kynureninase family.</text>
</comment>
<comment type="subcellular location">
    <subcellularLocation>
        <location evidence="4">Cytoplasm</location>
    </subcellularLocation>
</comment>
<accession>A0A078BCQ3</accession>
<dbReference type="UniPathway" id="UPA00334">
    <property type="reaction ID" value="UER00455"/>
</dbReference>
<name>A0A078BCQ3_STYLE</name>
<dbReference type="SUPFAM" id="SSF53383">
    <property type="entry name" value="PLP-dependent transferases"/>
    <property type="match status" value="1"/>
</dbReference>
<comment type="function">
    <text evidence="4">Catalyzes the cleavage of L-kynurenine (L-Kyn) and L-3-hydroxykynurenine (L-3OHKyn) into anthranilic acid (AA) and 3-hydroxyanthranilic acid (3-OHAA), respectively.</text>
</comment>
<dbReference type="GO" id="GO:0019441">
    <property type="term" value="P:L-tryptophan catabolic process to kynurenine"/>
    <property type="evidence" value="ECO:0007669"/>
    <property type="project" value="TreeGrafter"/>
</dbReference>
<dbReference type="InterPro" id="IPR015424">
    <property type="entry name" value="PyrdxlP-dep_Trfase"/>
</dbReference>
<organism evidence="6 7">
    <name type="scientific">Stylonychia lemnae</name>
    <name type="common">Ciliate</name>
    <dbReference type="NCBI Taxonomy" id="5949"/>
    <lineage>
        <taxon>Eukaryota</taxon>
        <taxon>Sar</taxon>
        <taxon>Alveolata</taxon>
        <taxon>Ciliophora</taxon>
        <taxon>Intramacronucleata</taxon>
        <taxon>Spirotrichea</taxon>
        <taxon>Stichotrichia</taxon>
        <taxon>Sporadotrichida</taxon>
        <taxon>Oxytrichidae</taxon>
        <taxon>Stylonychinae</taxon>
        <taxon>Stylonychia</taxon>
    </lineage>
</organism>
<dbReference type="PANTHER" id="PTHR14084">
    <property type="entry name" value="KYNURENINASE"/>
    <property type="match status" value="1"/>
</dbReference>
<dbReference type="GO" id="GO:0030429">
    <property type="term" value="F:kynureninase activity"/>
    <property type="evidence" value="ECO:0007669"/>
    <property type="project" value="UniProtKB-EC"/>
</dbReference>
<protein>
    <recommendedName>
        <fullName evidence="4">Kynureninase</fullName>
        <ecNumber evidence="4">3.7.1.3</ecNumber>
    </recommendedName>
</protein>
<gene>
    <name evidence="6" type="primary">Contig19530.g20706</name>
    <name evidence="6" type="ORF">STYLEM_20140</name>
</gene>
<dbReference type="Pfam" id="PF00266">
    <property type="entry name" value="Aminotran_5"/>
    <property type="match status" value="1"/>
</dbReference>
<dbReference type="InterPro" id="IPR015421">
    <property type="entry name" value="PyrdxlP-dep_Trfase_major"/>
</dbReference>
<keyword evidence="3 4" id="KW-0663">Pyridoxal phosphate</keyword>
<dbReference type="InterPro" id="IPR010111">
    <property type="entry name" value="Kynureninase"/>
</dbReference>
<dbReference type="InterPro" id="IPR000192">
    <property type="entry name" value="Aminotrans_V_dom"/>
</dbReference>
<evidence type="ECO:0000256" key="3">
    <source>
        <dbReference type="ARBA" id="ARBA00022898"/>
    </source>
</evidence>
<dbReference type="InParanoid" id="A0A078BCQ3"/>
<dbReference type="Proteomes" id="UP000039865">
    <property type="component" value="Unassembled WGS sequence"/>
</dbReference>
<feature type="domain" description="Aminotransferase class V" evidence="5">
    <location>
        <begin position="80"/>
        <end position="375"/>
    </location>
</feature>
<reference evidence="6 7" key="1">
    <citation type="submission" date="2014-06" db="EMBL/GenBank/DDBJ databases">
        <authorList>
            <person name="Swart Estienne"/>
        </authorList>
    </citation>
    <scope>NUCLEOTIDE SEQUENCE [LARGE SCALE GENOMIC DNA]</scope>
    <source>
        <strain evidence="6 7">130c</strain>
    </source>
</reference>
<dbReference type="OrthoDB" id="5978656at2759"/>
<dbReference type="OMA" id="LPGWNSH"/>
<comment type="pathway">
    <text evidence="4">Cofactor biosynthesis; NAD(+) biosynthesis; quinolinate from L-kynurenine: step 2/3.</text>
</comment>
<dbReference type="GO" id="GO:0097053">
    <property type="term" value="P:L-kynurenine catabolic process"/>
    <property type="evidence" value="ECO:0007669"/>
    <property type="project" value="UniProtKB-UniPathway"/>
</dbReference>
<evidence type="ECO:0000313" key="7">
    <source>
        <dbReference type="Proteomes" id="UP000039865"/>
    </source>
</evidence>
<keyword evidence="2 4" id="KW-0378">Hydrolase</keyword>
<evidence type="ECO:0000259" key="5">
    <source>
        <dbReference type="Pfam" id="PF00266"/>
    </source>
</evidence>
<dbReference type="PANTHER" id="PTHR14084:SF0">
    <property type="entry name" value="KYNURENINASE"/>
    <property type="match status" value="1"/>
</dbReference>
<dbReference type="GO" id="GO:0009435">
    <property type="term" value="P:NAD+ biosynthetic process"/>
    <property type="evidence" value="ECO:0007669"/>
    <property type="project" value="UniProtKB-UniPathway"/>
</dbReference>
<keyword evidence="7" id="KW-1185">Reference proteome</keyword>
<keyword evidence="4" id="KW-0963">Cytoplasm</keyword>
<comment type="pathway">
    <text evidence="4">Amino-acid degradation; L-kynurenine degradation; L-alanine and anthranilate from L-kynurenine: step 1/1.</text>
</comment>
<dbReference type="NCBIfam" id="TIGR01814">
    <property type="entry name" value="kynureninase"/>
    <property type="match status" value="1"/>
</dbReference>
<dbReference type="InterPro" id="IPR015422">
    <property type="entry name" value="PyrdxlP-dep_Trfase_small"/>
</dbReference>
<evidence type="ECO:0000256" key="1">
    <source>
        <dbReference type="ARBA" id="ARBA00022642"/>
    </source>
</evidence>
<evidence type="ECO:0000256" key="2">
    <source>
        <dbReference type="ARBA" id="ARBA00022801"/>
    </source>
</evidence>